<gene>
    <name evidence="2" type="ORF">COT51_02655</name>
</gene>
<proteinExistence type="predicted"/>
<dbReference type="AlphaFoldDB" id="A0A2H0X951"/>
<dbReference type="PANTHER" id="PTHR42923">
    <property type="entry name" value="PROTOPORPHYRINOGEN OXIDASE"/>
    <property type="match status" value="1"/>
</dbReference>
<dbReference type="InterPro" id="IPR050464">
    <property type="entry name" value="Zeta_carotene_desat/Oxidored"/>
</dbReference>
<dbReference type="NCBIfam" id="NF005560">
    <property type="entry name" value="PRK07233.1"/>
    <property type="match status" value="1"/>
</dbReference>
<dbReference type="Gene3D" id="3.50.50.60">
    <property type="entry name" value="FAD/NAD(P)-binding domain"/>
    <property type="match status" value="2"/>
</dbReference>
<feature type="domain" description="Amine oxidase" evidence="1">
    <location>
        <begin position="13"/>
        <end position="409"/>
    </location>
</feature>
<dbReference type="PRINTS" id="PR00419">
    <property type="entry name" value="ADXRDTASE"/>
</dbReference>
<evidence type="ECO:0000259" key="1">
    <source>
        <dbReference type="Pfam" id="PF01593"/>
    </source>
</evidence>
<dbReference type="PANTHER" id="PTHR42923:SF46">
    <property type="entry name" value="AMINE OXIDASE"/>
    <property type="match status" value="1"/>
</dbReference>
<dbReference type="Proteomes" id="UP000231098">
    <property type="component" value="Unassembled WGS sequence"/>
</dbReference>
<dbReference type="EMBL" id="PEYV01000045">
    <property type="protein sequence ID" value="PIS21460.1"/>
    <property type="molecule type" value="Genomic_DNA"/>
</dbReference>
<dbReference type="InterPro" id="IPR002937">
    <property type="entry name" value="Amino_oxidase"/>
</dbReference>
<comment type="caution">
    <text evidence="2">The sequence shown here is derived from an EMBL/GenBank/DDBJ whole genome shotgun (WGS) entry which is preliminary data.</text>
</comment>
<dbReference type="SUPFAM" id="SSF51905">
    <property type="entry name" value="FAD/NAD(P)-binding domain"/>
    <property type="match status" value="1"/>
</dbReference>
<sequence length="418" mass="47757">MTKIAVVGGGPQGLYIAYKLSKNGHKVTLFEKSDTLGGLAGSFSYAGFTLEKFYHHFFSTDEKVVSLIKELGLSDRLDWRGQNTANFVEGKFYPFSTPLDILKFNRLSLFDRLRFGIATAFLKFLPVSLGISLFSKNEATKITPKIYGKSAYEEVWKPLLSGKFGPFVEDISMVWFWGRIKLRSSNLGYLVGGSQALFESLSEQILKKDGSAHLNEEVTNMSYESNWKITTNKGEYFFDKVVFTGSSETLELLLRDSEMIKVTKVPYIGARTAVLILKEKISDYYWVNLNDRNSPFLALVEHTNFRDTKEYSGKHIVYLGNYLDISSDEYKLPDGEVVDKAISFIKKIKPNFSEKNIEKAFVFREKYAQPIMRVGYENNLPKMDLGNNLYFASMEHIWPWDRGIEQAFSLGEKLLSYL</sequence>
<dbReference type="Pfam" id="PF01593">
    <property type="entry name" value="Amino_oxidase"/>
    <property type="match status" value="1"/>
</dbReference>
<evidence type="ECO:0000313" key="2">
    <source>
        <dbReference type="EMBL" id="PIS21460.1"/>
    </source>
</evidence>
<protein>
    <recommendedName>
        <fullName evidence="1">Amine oxidase domain-containing protein</fullName>
    </recommendedName>
</protein>
<accession>A0A2H0X951</accession>
<dbReference type="GO" id="GO:0016491">
    <property type="term" value="F:oxidoreductase activity"/>
    <property type="evidence" value="ECO:0007669"/>
    <property type="project" value="InterPro"/>
</dbReference>
<name>A0A2H0X951_UNCKA</name>
<organism evidence="2 3">
    <name type="scientific">candidate division WWE3 bacterium CG08_land_8_20_14_0_20_41_15</name>
    <dbReference type="NCBI Taxonomy" id="1975086"/>
    <lineage>
        <taxon>Bacteria</taxon>
        <taxon>Katanobacteria</taxon>
    </lineage>
</organism>
<reference evidence="3" key="1">
    <citation type="submission" date="2017-09" db="EMBL/GenBank/DDBJ databases">
        <title>Depth-based differentiation of microbial function through sediment-hosted aquifers and enrichment of novel symbionts in the deep terrestrial subsurface.</title>
        <authorList>
            <person name="Probst A.J."/>
            <person name="Ladd B."/>
            <person name="Jarett J.K."/>
            <person name="Geller-Mcgrath D.E."/>
            <person name="Sieber C.M.K."/>
            <person name="Emerson J.B."/>
            <person name="Anantharaman K."/>
            <person name="Thomas B.C."/>
            <person name="Malmstrom R."/>
            <person name="Stieglmeier M."/>
            <person name="Klingl A."/>
            <person name="Woyke T."/>
            <person name="Ryan C.M."/>
            <person name="Banfield J.F."/>
        </authorList>
    </citation>
    <scope>NUCLEOTIDE SEQUENCE [LARGE SCALE GENOMIC DNA]</scope>
</reference>
<dbReference type="InterPro" id="IPR036188">
    <property type="entry name" value="FAD/NAD-bd_sf"/>
</dbReference>
<evidence type="ECO:0000313" key="3">
    <source>
        <dbReference type="Proteomes" id="UP000231098"/>
    </source>
</evidence>